<dbReference type="RefSeq" id="XP_005786836.1">
    <property type="nucleotide sequence ID" value="XM_005786779.1"/>
</dbReference>
<dbReference type="HOGENOM" id="CLU_3145633_0_0_1"/>
<reference evidence="1" key="2">
    <citation type="submission" date="2024-10" db="UniProtKB">
        <authorList>
            <consortium name="EnsemblProtists"/>
        </authorList>
    </citation>
    <scope>IDENTIFICATION</scope>
</reference>
<evidence type="ECO:0000313" key="2">
    <source>
        <dbReference type="Proteomes" id="UP000013827"/>
    </source>
</evidence>
<accession>A0A0D3KF72</accession>
<reference evidence="2" key="1">
    <citation type="journal article" date="2013" name="Nature">
        <title>Pan genome of the phytoplankton Emiliania underpins its global distribution.</title>
        <authorList>
            <person name="Read B.A."/>
            <person name="Kegel J."/>
            <person name="Klute M.J."/>
            <person name="Kuo A."/>
            <person name="Lefebvre S.C."/>
            <person name="Maumus F."/>
            <person name="Mayer C."/>
            <person name="Miller J."/>
            <person name="Monier A."/>
            <person name="Salamov A."/>
            <person name="Young J."/>
            <person name="Aguilar M."/>
            <person name="Claverie J.M."/>
            <person name="Frickenhaus S."/>
            <person name="Gonzalez K."/>
            <person name="Herman E.K."/>
            <person name="Lin Y.C."/>
            <person name="Napier J."/>
            <person name="Ogata H."/>
            <person name="Sarno A.F."/>
            <person name="Shmutz J."/>
            <person name="Schroeder D."/>
            <person name="de Vargas C."/>
            <person name="Verret F."/>
            <person name="von Dassow P."/>
            <person name="Valentin K."/>
            <person name="Van de Peer Y."/>
            <person name="Wheeler G."/>
            <person name="Dacks J.B."/>
            <person name="Delwiche C.F."/>
            <person name="Dyhrman S.T."/>
            <person name="Glockner G."/>
            <person name="John U."/>
            <person name="Richards T."/>
            <person name="Worden A.Z."/>
            <person name="Zhang X."/>
            <person name="Grigoriev I.V."/>
            <person name="Allen A.E."/>
            <person name="Bidle K."/>
            <person name="Borodovsky M."/>
            <person name="Bowler C."/>
            <person name="Brownlee C."/>
            <person name="Cock J.M."/>
            <person name="Elias M."/>
            <person name="Gladyshev V.N."/>
            <person name="Groth M."/>
            <person name="Guda C."/>
            <person name="Hadaegh A."/>
            <person name="Iglesias-Rodriguez M.D."/>
            <person name="Jenkins J."/>
            <person name="Jones B.M."/>
            <person name="Lawson T."/>
            <person name="Leese F."/>
            <person name="Lindquist E."/>
            <person name="Lobanov A."/>
            <person name="Lomsadze A."/>
            <person name="Malik S.B."/>
            <person name="Marsh M.E."/>
            <person name="Mackinder L."/>
            <person name="Mock T."/>
            <person name="Mueller-Roeber B."/>
            <person name="Pagarete A."/>
            <person name="Parker M."/>
            <person name="Probert I."/>
            <person name="Quesneville H."/>
            <person name="Raines C."/>
            <person name="Rensing S.A."/>
            <person name="Riano-Pachon D.M."/>
            <person name="Richier S."/>
            <person name="Rokitta S."/>
            <person name="Shiraiwa Y."/>
            <person name="Soanes D.M."/>
            <person name="van der Giezen M."/>
            <person name="Wahlund T.M."/>
            <person name="Williams B."/>
            <person name="Wilson W."/>
            <person name="Wolfe G."/>
            <person name="Wurch L.L."/>
        </authorList>
    </citation>
    <scope>NUCLEOTIDE SEQUENCE</scope>
</reference>
<dbReference type="AlphaFoldDB" id="A0A0D3KF72"/>
<dbReference type="GeneID" id="17279678"/>
<dbReference type="PaxDb" id="2903-EOD34407"/>
<dbReference type="EnsemblProtists" id="EOD34407">
    <property type="protein sequence ID" value="EOD34407"/>
    <property type="gene ID" value="EMIHUDRAFT_460608"/>
</dbReference>
<evidence type="ECO:0000313" key="1">
    <source>
        <dbReference type="EnsemblProtists" id="EOD34407"/>
    </source>
</evidence>
<sequence length="49" mass="5250">MLTPRYDDDPDVYGAAVRDMADCALQAARSMGWAPSALLPVSKPAPRDS</sequence>
<dbReference type="KEGG" id="ehx:EMIHUDRAFT_460608"/>
<organism evidence="1 2">
    <name type="scientific">Emiliania huxleyi (strain CCMP1516)</name>
    <dbReference type="NCBI Taxonomy" id="280463"/>
    <lineage>
        <taxon>Eukaryota</taxon>
        <taxon>Haptista</taxon>
        <taxon>Haptophyta</taxon>
        <taxon>Prymnesiophyceae</taxon>
        <taxon>Isochrysidales</taxon>
        <taxon>Noelaerhabdaceae</taxon>
        <taxon>Emiliania</taxon>
    </lineage>
</organism>
<dbReference type="Proteomes" id="UP000013827">
    <property type="component" value="Unassembled WGS sequence"/>
</dbReference>
<keyword evidence="2" id="KW-1185">Reference proteome</keyword>
<proteinExistence type="predicted"/>
<name>A0A0D3KF72_EMIH1</name>
<protein>
    <submittedName>
        <fullName evidence="1">Uncharacterized protein</fullName>
    </submittedName>
</protein>